<keyword evidence="3" id="KW-1185">Reference proteome</keyword>
<organism evidence="2 3">
    <name type="scientific">Dactylellina haptotyla (strain CBS 200.50)</name>
    <name type="common">Nematode-trapping fungus</name>
    <name type="synonym">Monacrosporium haptotylum</name>
    <dbReference type="NCBI Taxonomy" id="1284197"/>
    <lineage>
        <taxon>Eukaryota</taxon>
        <taxon>Fungi</taxon>
        <taxon>Dikarya</taxon>
        <taxon>Ascomycota</taxon>
        <taxon>Pezizomycotina</taxon>
        <taxon>Orbiliomycetes</taxon>
        <taxon>Orbiliales</taxon>
        <taxon>Orbiliaceae</taxon>
        <taxon>Dactylellina</taxon>
    </lineage>
</organism>
<proteinExistence type="predicted"/>
<evidence type="ECO:0000313" key="3">
    <source>
        <dbReference type="Proteomes" id="UP000015100"/>
    </source>
</evidence>
<comment type="caution">
    <text evidence="2">The sequence shown here is derived from an EMBL/GenBank/DDBJ whole genome shotgun (WGS) entry which is preliminary data.</text>
</comment>
<dbReference type="OMA" id="SCDRIED"/>
<evidence type="ECO:0000313" key="2">
    <source>
        <dbReference type="EMBL" id="EPS45514.1"/>
    </source>
</evidence>
<name>S8ARM6_DACHA</name>
<dbReference type="HOGENOM" id="CLU_442087_0_0_1"/>
<feature type="region of interest" description="Disordered" evidence="1">
    <location>
        <begin position="1"/>
        <end position="68"/>
    </location>
</feature>
<dbReference type="AlphaFoldDB" id="S8ARM6"/>
<gene>
    <name evidence="2" type="ORF">H072_535</name>
</gene>
<sequence length="536" mass="60518">MSYSTPQKTRARGDPRSRDSRQPEAPETLIKKYSRSIPPGYTPRTRIYATTPLSPLSPPTPKAQFTSKSCVPNRWMPTYPPGFQAPPRMDALETIKPSKKVQEKPQRVVKVDIDTFQDEIRKYRLRSHSGVPEVAVYEDENAMNSTGQIISVEGSLSPEKVEYRQTRPTLAISAGSQGVQSVNTPLAEYTNQNEVPREYQYGDIQSPGESNHMLELSYEIDAVDQDLFNMKVVPTKSKNNLIRPADSPGCGVDRKFPQFPVEAHDPSFKPWVPDGYLVRNMSDIPSFLDKYRPLHVLALFDNSIVSCDRIEDDYEPIRLGRLSIFIPIDMLSGETIIVGLAPCELFHSAWQGTGSHVPPPDRSIIAKRAYEVQVDRTNLRYDYTNNRQVVYPTGNSLGTVIGIAGAACILRIEKWFLRSVYFLTHSRIVPVAGAPLPKNPKVVLYDDPKVFNEYKREMQRKALQRREEQTKLSVSGIGGVADRDVFRDKKMLHKPDACDLGPIAPPEHLSPRILWGVPEPREEPERVDWGDMGAYN</sequence>
<evidence type="ECO:0000256" key="1">
    <source>
        <dbReference type="SAM" id="MobiDB-lite"/>
    </source>
</evidence>
<dbReference type="OrthoDB" id="5423647at2759"/>
<feature type="compositionally biased region" description="Basic and acidic residues" evidence="1">
    <location>
        <begin position="11"/>
        <end position="24"/>
    </location>
</feature>
<protein>
    <submittedName>
        <fullName evidence="2">Uncharacterized protein</fullName>
    </submittedName>
</protein>
<dbReference type="EMBL" id="AQGS01000014">
    <property type="protein sequence ID" value="EPS45514.1"/>
    <property type="molecule type" value="Genomic_DNA"/>
</dbReference>
<dbReference type="Proteomes" id="UP000015100">
    <property type="component" value="Unassembled WGS sequence"/>
</dbReference>
<reference evidence="2 3" key="1">
    <citation type="journal article" date="2013" name="PLoS Genet.">
        <title>Genomic mechanisms accounting for the adaptation to parasitism in nematode-trapping fungi.</title>
        <authorList>
            <person name="Meerupati T."/>
            <person name="Andersson K.M."/>
            <person name="Friman E."/>
            <person name="Kumar D."/>
            <person name="Tunlid A."/>
            <person name="Ahren D."/>
        </authorList>
    </citation>
    <scope>NUCLEOTIDE SEQUENCE [LARGE SCALE GENOMIC DNA]</scope>
    <source>
        <strain evidence="2 3">CBS 200.50</strain>
    </source>
</reference>
<accession>S8ARM6</accession>
<reference evidence="3" key="2">
    <citation type="submission" date="2013-04" db="EMBL/GenBank/DDBJ databases">
        <title>Genomic mechanisms accounting for the adaptation to parasitism in nematode-trapping fungi.</title>
        <authorList>
            <person name="Ahren D.G."/>
        </authorList>
    </citation>
    <scope>NUCLEOTIDE SEQUENCE [LARGE SCALE GENOMIC DNA]</scope>
    <source>
        <strain evidence="3">CBS 200.50</strain>
    </source>
</reference>